<evidence type="ECO:0000256" key="2">
    <source>
        <dbReference type="ARBA" id="ARBA00022438"/>
    </source>
</evidence>
<comment type="caution">
    <text evidence="7">The sequence shown here is derived from an EMBL/GenBank/DDBJ whole genome shotgun (WGS) entry which is preliminary data.</text>
</comment>
<dbReference type="Gene3D" id="3.40.630.10">
    <property type="entry name" value="Zn peptidases"/>
    <property type="match status" value="1"/>
</dbReference>
<dbReference type="InterPro" id="IPR043472">
    <property type="entry name" value="Macro_dom-like"/>
</dbReference>
<keyword evidence="4" id="KW-0378">Hydrolase</keyword>
<evidence type="ECO:0000256" key="5">
    <source>
        <dbReference type="ARBA" id="ARBA00023211"/>
    </source>
</evidence>
<name>A0ABS9ZBZ8_9HYPH</name>
<gene>
    <name evidence="7" type="ORF">K2U94_18285</name>
</gene>
<dbReference type="GO" id="GO:0004177">
    <property type="term" value="F:aminopeptidase activity"/>
    <property type="evidence" value="ECO:0007669"/>
    <property type="project" value="UniProtKB-KW"/>
</dbReference>
<organism evidence="7 8">
    <name type="scientific">Candidatus Rhodoblastus alkanivorans</name>
    <dbReference type="NCBI Taxonomy" id="2954117"/>
    <lineage>
        <taxon>Bacteria</taxon>
        <taxon>Pseudomonadati</taxon>
        <taxon>Pseudomonadota</taxon>
        <taxon>Alphaproteobacteria</taxon>
        <taxon>Hyphomicrobiales</taxon>
        <taxon>Rhodoblastaceae</taxon>
        <taxon>Rhodoblastus</taxon>
    </lineage>
</organism>
<dbReference type="PANTHER" id="PTHR11963:SF20">
    <property type="entry name" value="PEPTIDASE B"/>
    <property type="match status" value="1"/>
</dbReference>
<dbReference type="InterPro" id="IPR011356">
    <property type="entry name" value="Leucine_aapep/pepB"/>
</dbReference>
<keyword evidence="3" id="KW-0645">Protease</keyword>
<proteinExistence type="inferred from homology"/>
<sequence>MVDLPKLKFANPEEKAVAVWLVEPQAFAAAQTAPNKAPNLPAEALQFAAATLFEAKAGRLLWFMAEDGAPGVVFFLDAGDKADPFQPGALANQLPPGVYRFATVPRRPDLAALAFLLGAHRFARYQSRREAPRLIAPEGIDAAEIESVASSVAFARDLIDTPANDLGPDELEAAVRAAGQAFGAKVAVIRGDRLAREFPLIHAVGKGSPRPPRLVDLRWKPKRARRLTLVGKGVCFDSGGLDIKPESAMALMKKDMGGAAASLAAAAMIMAADVDVSLRLIVPIVENSVSGEAFRPGDVYSSRKGLTVEIGNTDAEGRLILADALALADEERPELLVDFATLTGAARVALGPDLPPFFTDDDALAADIARHGAAVNDPAWRLPLWNAYDSKLDGKVGQLTNAPAGGMAGAITAALFLRRFVGRSGEPGSESNRESGRSWVHFDIYGWTPAARPGRPEGGEAQAARLIFSLAKEKFGIANIA</sequence>
<dbReference type="Proteomes" id="UP001139104">
    <property type="component" value="Unassembled WGS sequence"/>
</dbReference>
<evidence type="ECO:0000256" key="1">
    <source>
        <dbReference type="ARBA" id="ARBA00009528"/>
    </source>
</evidence>
<evidence type="ECO:0000256" key="4">
    <source>
        <dbReference type="ARBA" id="ARBA00022801"/>
    </source>
</evidence>
<dbReference type="CDD" id="cd00433">
    <property type="entry name" value="Peptidase_M17"/>
    <property type="match status" value="1"/>
</dbReference>
<dbReference type="InterPro" id="IPR000819">
    <property type="entry name" value="Peptidase_M17_C"/>
</dbReference>
<dbReference type="PANTHER" id="PTHR11963">
    <property type="entry name" value="LEUCINE AMINOPEPTIDASE-RELATED"/>
    <property type="match status" value="1"/>
</dbReference>
<dbReference type="Gene3D" id="3.40.220.10">
    <property type="entry name" value="Leucine Aminopeptidase, subunit E, domain 1"/>
    <property type="match status" value="1"/>
</dbReference>
<dbReference type="PRINTS" id="PR00481">
    <property type="entry name" value="LAMNOPPTDASE"/>
</dbReference>
<keyword evidence="2 7" id="KW-0031">Aminopeptidase</keyword>
<reference evidence="7" key="1">
    <citation type="journal article" date="2022" name="ISME J.">
        <title>Identification of active gaseous-alkane degraders at natural gas seeps.</title>
        <authorList>
            <person name="Farhan Ul Haque M."/>
            <person name="Hernandez M."/>
            <person name="Crombie A.T."/>
            <person name="Murrell J.C."/>
        </authorList>
    </citation>
    <scope>NUCLEOTIDE SEQUENCE</scope>
    <source>
        <strain evidence="7">PC2</strain>
    </source>
</reference>
<keyword evidence="8" id="KW-1185">Reference proteome</keyword>
<dbReference type="SUPFAM" id="SSF53187">
    <property type="entry name" value="Zn-dependent exopeptidases"/>
    <property type="match status" value="1"/>
</dbReference>
<evidence type="ECO:0000259" key="6">
    <source>
        <dbReference type="PROSITE" id="PS00631"/>
    </source>
</evidence>
<accession>A0ABS9ZBZ8</accession>
<dbReference type="Pfam" id="PF00883">
    <property type="entry name" value="Peptidase_M17"/>
    <property type="match status" value="1"/>
</dbReference>
<dbReference type="PROSITE" id="PS00631">
    <property type="entry name" value="CYTOSOL_AP"/>
    <property type="match status" value="1"/>
</dbReference>
<comment type="similarity">
    <text evidence="1">Belongs to the peptidase M17 family.</text>
</comment>
<evidence type="ECO:0000313" key="8">
    <source>
        <dbReference type="Proteomes" id="UP001139104"/>
    </source>
</evidence>
<protein>
    <submittedName>
        <fullName evidence="7">Leucyl aminopeptidase family protein</fullName>
    </submittedName>
</protein>
<evidence type="ECO:0000256" key="3">
    <source>
        <dbReference type="ARBA" id="ARBA00022670"/>
    </source>
</evidence>
<evidence type="ECO:0000313" key="7">
    <source>
        <dbReference type="EMBL" id="MCI4684692.1"/>
    </source>
</evidence>
<dbReference type="EMBL" id="JAIVFP010000001">
    <property type="protein sequence ID" value="MCI4684692.1"/>
    <property type="molecule type" value="Genomic_DNA"/>
</dbReference>
<feature type="domain" description="Cytosol aminopeptidase" evidence="6">
    <location>
        <begin position="312"/>
        <end position="319"/>
    </location>
</feature>
<keyword evidence="5" id="KW-0464">Manganese</keyword>